<protein>
    <submittedName>
        <fullName evidence="2">Uncharacterized protein</fullName>
    </submittedName>
</protein>
<name>A0A397WAA2_9GLOM</name>
<organism evidence="2 3">
    <name type="scientific">Gigaspora rosea</name>
    <dbReference type="NCBI Taxonomy" id="44941"/>
    <lineage>
        <taxon>Eukaryota</taxon>
        <taxon>Fungi</taxon>
        <taxon>Fungi incertae sedis</taxon>
        <taxon>Mucoromycota</taxon>
        <taxon>Glomeromycotina</taxon>
        <taxon>Glomeromycetes</taxon>
        <taxon>Diversisporales</taxon>
        <taxon>Gigasporaceae</taxon>
        <taxon>Gigaspora</taxon>
    </lineage>
</organism>
<feature type="region of interest" description="Disordered" evidence="1">
    <location>
        <begin position="35"/>
        <end position="136"/>
    </location>
</feature>
<proteinExistence type="predicted"/>
<gene>
    <name evidence="2" type="ORF">C2G38_2152619</name>
</gene>
<feature type="compositionally biased region" description="Low complexity" evidence="1">
    <location>
        <begin position="64"/>
        <end position="81"/>
    </location>
</feature>
<dbReference type="AlphaFoldDB" id="A0A397WAA2"/>
<evidence type="ECO:0000313" key="3">
    <source>
        <dbReference type="Proteomes" id="UP000266673"/>
    </source>
</evidence>
<reference evidence="2 3" key="1">
    <citation type="submission" date="2018-06" db="EMBL/GenBank/DDBJ databases">
        <title>Comparative genomics reveals the genomic features of Rhizophagus irregularis, R. cerebriforme, R. diaphanum and Gigaspora rosea, and their symbiotic lifestyle signature.</title>
        <authorList>
            <person name="Morin E."/>
            <person name="San Clemente H."/>
            <person name="Chen E.C.H."/>
            <person name="De La Providencia I."/>
            <person name="Hainaut M."/>
            <person name="Kuo A."/>
            <person name="Kohler A."/>
            <person name="Murat C."/>
            <person name="Tang N."/>
            <person name="Roy S."/>
            <person name="Loubradou J."/>
            <person name="Henrissat B."/>
            <person name="Grigoriev I.V."/>
            <person name="Corradi N."/>
            <person name="Roux C."/>
            <person name="Martin F.M."/>
        </authorList>
    </citation>
    <scope>NUCLEOTIDE SEQUENCE [LARGE SCALE GENOMIC DNA]</scope>
    <source>
        <strain evidence="2 3">DAOM 194757</strain>
    </source>
</reference>
<evidence type="ECO:0000313" key="2">
    <source>
        <dbReference type="EMBL" id="RIB30469.1"/>
    </source>
</evidence>
<accession>A0A397WAA2</accession>
<sequence>MTQSYSFDKVLLYEMPMDEESVWKQRFIIDIKGTRDRRTTAAPERKQICKMRKKGTRNPIVTRNESSASNESSETIATSTSQNQDVQISDGADEPAYRNPEAMELTMHGNNQPKGAGNPNNPRFPKSKSSGNRTNPAMVGHELAEGQKMLETLPQKPSLSNKLWKMVAFSTFVNLQEFMQKSLMDSAKDMNDDTALEMSEGGAIYIKKRKRTMGFENISEWLLVFKAYMNTVLIIYENRKQELNSCKDHINELCIRYEFIAVIKYDKERSVSLVMDRDSTLIDRSIEAEGKCMLTIQENLKSVNIEPTALTDYIEIEKKGNNLKTYRVISHLSAPAGASINDGIDVIDFATKYKNINHAVRWITQYGKGNAEQELKQFLRILEVINISYKLSKLKGPSTALTFLRIYIDTVNFSASILEAKKKKILEIVAEWNSKEWFYKKEMQSLVGSLTIKVSDKNIEGNEGRLAVVDENPGVYLLEDRTWLQPDTKNLFTDASNLGGGATYELDTHLRTSMEPKVVDNVDG</sequence>
<evidence type="ECO:0000256" key="1">
    <source>
        <dbReference type="SAM" id="MobiDB-lite"/>
    </source>
</evidence>
<keyword evidence="3" id="KW-1185">Reference proteome</keyword>
<dbReference type="EMBL" id="QKWP01000012">
    <property type="protein sequence ID" value="RIB30469.1"/>
    <property type="molecule type" value="Genomic_DNA"/>
</dbReference>
<dbReference type="OrthoDB" id="3058101at2759"/>
<dbReference type="Proteomes" id="UP000266673">
    <property type="component" value="Unassembled WGS sequence"/>
</dbReference>
<feature type="compositionally biased region" description="Basic and acidic residues" evidence="1">
    <location>
        <begin position="35"/>
        <end position="47"/>
    </location>
</feature>
<comment type="caution">
    <text evidence="2">The sequence shown here is derived from an EMBL/GenBank/DDBJ whole genome shotgun (WGS) entry which is preliminary data.</text>
</comment>
<feature type="compositionally biased region" description="Polar residues" evidence="1">
    <location>
        <begin position="108"/>
        <end position="135"/>
    </location>
</feature>